<feature type="transmembrane region" description="Helical" evidence="2">
    <location>
        <begin position="385"/>
        <end position="405"/>
    </location>
</feature>
<name>A0ABD3BKV1_9LAMI</name>
<feature type="transmembrane region" description="Helical" evidence="2">
    <location>
        <begin position="425"/>
        <end position="444"/>
    </location>
</feature>
<organism evidence="3 4">
    <name type="scientific">Castilleja foliolosa</name>
    <dbReference type="NCBI Taxonomy" id="1961234"/>
    <lineage>
        <taxon>Eukaryota</taxon>
        <taxon>Viridiplantae</taxon>
        <taxon>Streptophyta</taxon>
        <taxon>Embryophyta</taxon>
        <taxon>Tracheophyta</taxon>
        <taxon>Spermatophyta</taxon>
        <taxon>Magnoliopsida</taxon>
        <taxon>eudicotyledons</taxon>
        <taxon>Gunneridae</taxon>
        <taxon>Pentapetalae</taxon>
        <taxon>asterids</taxon>
        <taxon>lamiids</taxon>
        <taxon>Lamiales</taxon>
        <taxon>Orobanchaceae</taxon>
        <taxon>Pedicularideae</taxon>
        <taxon>Castillejinae</taxon>
        <taxon>Castilleja</taxon>
    </lineage>
</organism>
<evidence type="ECO:0000256" key="2">
    <source>
        <dbReference type="SAM" id="Phobius"/>
    </source>
</evidence>
<evidence type="ECO:0000313" key="4">
    <source>
        <dbReference type="Proteomes" id="UP001632038"/>
    </source>
</evidence>
<feature type="region of interest" description="Disordered" evidence="1">
    <location>
        <begin position="53"/>
        <end position="82"/>
    </location>
</feature>
<keyword evidence="2" id="KW-1133">Transmembrane helix</keyword>
<dbReference type="EMBL" id="JAVIJP010000081">
    <property type="protein sequence ID" value="KAL3617894.1"/>
    <property type="molecule type" value="Genomic_DNA"/>
</dbReference>
<comment type="caution">
    <text evidence="3">The sequence shown here is derived from an EMBL/GenBank/DDBJ whole genome shotgun (WGS) entry which is preliminary data.</text>
</comment>
<feature type="transmembrane region" description="Helical" evidence="2">
    <location>
        <begin position="174"/>
        <end position="195"/>
    </location>
</feature>
<dbReference type="PANTHER" id="PTHR47380">
    <property type="entry name" value="OS02G0533000 PROTEIN"/>
    <property type="match status" value="1"/>
</dbReference>
<evidence type="ECO:0008006" key="5">
    <source>
        <dbReference type="Google" id="ProtNLM"/>
    </source>
</evidence>
<sequence>MASMSAYIFVHTPKSHPLTLSHKPFKPSKFNYFAPLPSRNLTHFGRGKTSVTGIRAGSSSGSSADFSTSAIRPGGSVESDKLSSDVRKRAMDAIDSCGRRVTIGDVASKAGLKLNEAQKALQALAADTSGFLEVSDEGDVLYVFPRDYRSKLAAKSFGMKIEPLLEKGKMAAEYVVRVSFGTALIASIVIVYTTIIAIVSSSRDSDDRGNRRGRSYNSGINLYFSPTDLFWYWNPNYYRRRSRAKESDGGMKFIESVFSFVFGDGDPNQGIEEERWKLIGQYIASNGGIVTAEELAPYLDLETSGKTDDDSYILPVLLRFDGQPEVDEEGNILYRFPSLQRTAAPQRSGRKEYVGRNWKDVVGGFEKYFKENIWPFSNTSASERAMVIGLGSLNLFGVIILGSMMKTMPISQSGFISFVSDLFPLLQIYAGSFFAIPLIRWVFVQNKNGKIVKRNQAREQRAKALESPDLSLRRKLLSARDMAQRTYIGKDRIVYSTEKDLYEQDYDARDWDLRFKEIEKSD</sequence>
<accession>A0ABD3BKV1</accession>
<dbReference type="InterPro" id="IPR044200">
    <property type="entry name" value="At5g03900-like"/>
</dbReference>
<keyword evidence="2" id="KW-0472">Membrane</keyword>
<dbReference type="PANTHER" id="PTHR47380:SF4">
    <property type="entry name" value="OS02G0533000 PROTEIN"/>
    <property type="match status" value="1"/>
</dbReference>
<keyword evidence="4" id="KW-1185">Reference proteome</keyword>
<gene>
    <name evidence="3" type="ORF">CASFOL_038215</name>
</gene>
<protein>
    <recommendedName>
        <fullName evidence="5">Iron-sulfur cluster biosynthesis family protein</fullName>
    </recommendedName>
</protein>
<dbReference type="AlphaFoldDB" id="A0ABD3BKV1"/>
<feature type="compositionally biased region" description="Low complexity" evidence="1">
    <location>
        <begin position="53"/>
        <end position="70"/>
    </location>
</feature>
<reference evidence="4" key="1">
    <citation type="journal article" date="2024" name="IScience">
        <title>Strigolactones Initiate the Formation of Haustorium-like Structures in Castilleja.</title>
        <authorList>
            <person name="Buerger M."/>
            <person name="Peterson D."/>
            <person name="Chory J."/>
        </authorList>
    </citation>
    <scope>NUCLEOTIDE SEQUENCE [LARGE SCALE GENOMIC DNA]</scope>
</reference>
<keyword evidence="2" id="KW-0812">Transmembrane</keyword>
<evidence type="ECO:0000256" key="1">
    <source>
        <dbReference type="SAM" id="MobiDB-lite"/>
    </source>
</evidence>
<proteinExistence type="predicted"/>
<evidence type="ECO:0000313" key="3">
    <source>
        <dbReference type="EMBL" id="KAL3617894.1"/>
    </source>
</evidence>
<dbReference type="Proteomes" id="UP001632038">
    <property type="component" value="Unassembled WGS sequence"/>
</dbReference>